<organism evidence="2 3">
    <name type="scientific">Eleutherodactylus coqui</name>
    <name type="common">Puerto Rican coqui</name>
    <dbReference type="NCBI Taxonomy" id="57060"/>
    <lineage>
        <taxon>Eukaryota</taxon>
        <taxon>Metazoa</taxon>
        <taxon>Chordata</taxon>
        <taxon>Craniata</taxon>
        <taxon>Vertebrata</taxon>
        <taxon>Euteleostomi</taxon>
        <taxon>Amphibia</taxon>
        <taxon>Batrachia</taxon>
        <taxon>Anura</taxon>
        <taxon>Neobatrachia</taxon>
        <taxon>Hyloidea</taxon>
        <taxon>Eleutherodactylidae</taxon>
        <taxon>Eleutherodactylinae</taxon>
        <taxon>Eleutherodactylus</taxon>
        <taxon>Eleutherodactylus</taxon>
    </lineage>
</organism>
<dbReference type="EMBL" id="WNTK01020950">
    <property type="protein sequence ID" value="KAG9461479.1"/>
    <property type="molecule type" value="Genomic_DNA"/>
</dbReference>
<proteinExistence type="predicted"/>
<evidence type="ECO:0000313" key="2">
    <source>
        <dbReference type="EMBL" id="KAG9461479.1"/>
    </source>
</evidence>
<evidence type="ECO:0000256" key="1">
    <source>
        <dbReference type="SAM" id="MobiDB-lite"/>
    </source>
</evidence>
<sequence length="74" mass="8135">MPSPGASTASRDGPAGGSERQPVPRANTELRRSQRLRVQATETKGKPQEEDLYSWGERKDGETAEQLATGFNKY</sequence>
<keyword evidence="3" id="KW-1185">Reference proteome</keyword>
<name>A0A8J6BAU4_ELECQ</name>
<accession>A0A8J6BAU4</accession>
<feature type="compositionally biased region" description="Polar residues" evidence="1">
    <location>
        <begin position="1"/>
        <end position="10"/>
    </location>
</feature>
<dbReference type="Proteomes" id="UP000770717">
    <property type="component" value="Unassembled WGS sequence"/>
</dbReference>
<feature type="region of interest" description="Disordered" evidence="1">
    <location>
        <begin position="1"/>
        <end position="74"/>
    </location>
</feature>
<evidence type="ECO:0000313" key="3">
    <source>
        <dbReference type="Proteomes" id="UP000770717"/>
    </source>
</evidence>
<comment type="caution">
    <text evidence="2">The sequence shown here is derived from an EMBL/GenBank/DDBJ whole genome shotgun (WGS) entry which is preliminary data.</text>
</comment>
<reference evidence="2" key="1">
    <citation type="thesis" date="2020" institute="ProQuest LLC" country="789 East Eisenhower Parkway, Ann Arbor, MI, USA">
        <title>Comparative Genomics and Chromosome Evolution.</title>
        <authorList>
            <person name="Mudd A.B."/>
        </authorList>
    </citation>
    <scope>NUCLEOTIDE SEQUENCE</scope>
    <source>
        <strain evidence="2">HN-11 Male</strain>
        <tissue evidence="2">Kidney and liver</tissue>
    </source>
</reference>
<gene>
    <name evidence="2" type="ORF">GDO78_016736</name>
</gene>
<protein>
    <submittedName>
        <fullName evidence="2">Uncharacterized protein</fullName>
    </submittedName>
</protein>
<dbReference type="AlphaFoldDB" id="A0A8J6BAU4"/>